<keyword evidence="3" id="KW-1185">Reference proteome</keyword>
<dbReference type="AlphaFoldDB" id="A0A5M3XK63"/>
<name>A0A5M3XK63_9ACTN</name>
<accession>A0A5M3XK63</accession>
<evidence type="ECO:0000256" key="1">
    <source>
        <dbReference type="SAM" id="Coils"/>
    </source>
</evidence>
<sequence>MTIDLAAYRNDVAALKGDAPGLEDRVLLEVANRFGVIRDLNAHSTAESLPRRILSALVGEDRERQIRSIGLLNDNQEALVEWVTGIADQAAVTAFCLERVARHLAHVRATAEAAHANSLQALGEVRELAGIVSRIAAECERRLRDLENDLAHLRRRVDARHELDLVLSRWTLTDRELPWLCRLVLLARSLAAGPCGHAERVDGDRTARDILAARVVERRQPANGPRLASIHVHLDEMIARLGTPQRCEIAAWLLESTVPEPLALRRGPLTATIVFAAELAALPARSRPPEPGRTAVALSQQKYGAPPHAISLADLVIGLIDEQFDAAAESARG</sequence>
<proteinExistence type="predicted"/>
<evidence type="ECO:0000313" key="2">
    <source>
        <dbReference type="EMBL" id="GES20519.1"/>
    </source>
</evidence>
<reference evidence="2 3" key="1">
    <citation type="submission" date="2019-10" db="EMBL/GenBank/DDBJ databases">
        <title>Whole genome shotgun sequence of Acrocarpospora pleiomorpha NBRC 16267.</title>
        <authorList>
            <person name="Ichikawa N."/>
            <person name="Kimura A."/>
            <person name="Kitahashi Y."/>
            <person name="Komaki H."/>
            <person name="Oguchi A."/>
        </authorList>
    </citation>
    <scope>NUCLEOTIDE SEQUENCE [LARGE SCALE GENOMIC DNA]</scope>
    <source>
        <strain evidence="2 3">NBRC 16267</strain>
    </source>
</reference>
<dbReference type="OrthoDB" id="10017647at2"/>
<feature type="coiled-coil region" evidence="1">
    <location>
        <begin position="136"/>
        <end position="163"/>
    </location>
</feature>
<dbReference type="Proteomes" id="UP000377595">
    <property type="component" value="Unassembled WGS sequence"/>
</dbReference>
<dbReference type="RefSeq" id="WP_155345563.1">
    <property type="nucleotide sequence ID" value="NZ_BAAAHM010000025.1"/>
</dbReference>
<protein>
    <submittedName>
        <fullName evidence="2">Uncharacterized protein</fullName>
    </submittedName>
</protein>
<dbReference type="EMBL" id="BLAF01000017">
    <property type="protein sequence ID" value="GES20519.1"/>
    <property type="molecule type" value="Genomic_DNA"/>
</dbReference>
<organism evidence="2 3">
    <name type="scientific">Acrocarpospora pleiomorpha</name>
    <dbReference type="NCBI Taxonomy" id="90975"/>
    <lineage>
        <taxon>Bacteria</taxon>
        <taxon>Bacillati</taxon>
        <taxon>Actinomycetota</taxon>
        <taxon>Actinomycetes</taxon>
        <taxon>Streptosporangiales</taxon>
        <taxon>Streptosporangiaceae</taxon>
        <taxon>Acrocarpospora</taxon>
    </lineage>
</organism>
<evidence type="ECO:0000313" key="3">
    <source>
        <dbReference type="Proteomes" id="UP000377595"/>
    </source>
</evidence>
<comment type="caution">
    <text evidence="2">The sequence shown here is derived from an EMBL/GenBank/DDBJ whole genome shotgun (WGS) entry which is preliminary data.</text>
</comment>
<gene>
    <name evidence="2" type="ORF">Aple_034150</name>
</gene>
<keyword evidence="1" id="KW-0175">Coiled coil</keyword>